<keyword evidence="2" id="KW-1185">Reference proteome</keyword>
<dbReference type="Proteomes" id="UP000547058">
    <property type="component" value="Unassembled WGS sequence"/>
</dbReference>
<evidence type="ECO:0000313" key="1">
    <source>
        <dbReference type="EMBL" id="MBA8680519.1"/>
    </source>
</evidence>
<sequence>MNASVHAFIRKPVGLAPRGSLVFVEGGWALRTWFETPNGDRENILYLTGDKAGSITLAPDIPGLVISEEYSADFRVGDLTSRLVGEDRRKALNLLFWDDAPELWGHISSAPEHKYGFNLNGAPAIARDYHESYPSYYVDEFEVWLMKDGVQIGEESIFKVGE</sequence>
<dbReference type="AlphaFoldDB" id="A0A7W3FJ83"/>
<dbReference type="EMBL" id="JACGXS010000001">
    <property type="protein sequence ID" value="MBA8680519.1"/>
    <property type="molecule type" value="Genomic_DNA"/>
</dbReference>
<protein>
    <submittedName>
        <fullName evidence="1">Uncharacterized protein</fullName>
    </submittedName>
</protein>
<gene>
    <name evidence="1" type="ORF">H4O11_01685</name>
</gene>
<proteinExistence type="predicted"/>
<dbReference type="RefSeq" id="WP_182337706.1">
    <property type="nucleotide sequence ID" value="NZ_JACGXS010000001.1"/>
</dbReference>
<organism evidence="1 2">
    <name type="scientific">Stenotrophomonas tumulicola</name>
    <dbReference type="NCBI Taxonomy" id="1685415"/>
    <lineage>
        <taxon>Bacteria</taxon>
        <taxon>Pseudomonadati</taxon>
        <taxon>Pseudomonadota</taxon>
        <taxon>Gammaproteobacteria</taxon>
        <taxon>Lysobacterales</taxon>
        <taxon>Lysobacteraceae</taxon>
        <taxon>Stenotrophomonas</taxon>
    </lineage>
</organism>
<evidence type="ECO:0000313" key="2">
    <source>
        <dbReference type="Proteomes" id="UP000547058"/>
    </source>
</evidence>
<comment type="caution">
    <text evidence="1">The sequence shown here is derived from an EMBL/GenBank/DDBJ whole genome shotgun (WGS) entry which is preliminary data.</text>
</comment>
<accession>A0A7W3FJ83</accession>
<reference evidence="1 2" key="1">
    <citation type="submission" date="2020-08" db="EMBL/GenBank/DDBJ databases">
        <title>Stenotrophomonas tumulicola JCM 30961.</title>
        <authorList>
            <person name="Deng Y."/>
        </authorList>
    </citation>
    <scope>NUCLEOTIDE SEQUENCE [LARGE SCALE GENOMIC DNA]</scope>
    <source>
        <strain evidence="1 2">JCM 30961</strain>
    </source>
</reference>
<name>A0A7W3FJ83_9GAMM</name>